<evidence type="ECO:0000256" key="2">
    <source>
        <dbReference type="SAM" id="SignalP"/>
    </source>
</evidence>
<reference evidence="4" key="1">
    <citation type="submission" date="2017-03" db="EMBL/GenBank/DDBJ databases">
        <title>Genomes of endolithic fungi from Antarctica.</title>
        <authorList>
            <person name="Coleine C."/>
            <person name="Masonjones S."/>
            <person name="Stajich J.E."/>
        </authorList>
    </citation>
    <scope>NUCLEOTIDE SEQUENCE [LARGE SCALE GENOMIC DNA]</scope>
    <source>
        <strain evidence="4">CCFEE 5527</strain>
    </source>
</reference>
<feature type="region of interest" description="Disordered" evidence="1">
    <location>
        <begin position="147"/>
        <end position="244"/>
    </location>
</feature>
<evidence type="ECO:0000313" key="4">
    <source>
        <dbReference type="Proteomes" id="UP000192596"/>
    </source>
</evidence>
<evidence type="ECO:0000256" key="1">
    <source>
        <dbReference type="SAM" id="MobiDB-lite"/>
    </source>
</evidence>
<protein>
    <submittedName>
        <fullName evidence="3">Uncharacterized protein</fullName>
    </submittedName>
</protein>
<feature type="signal peptide" evidence="2">
    <location>
        <begin position="1"/>
        <end position="24"/>
    </location>
</feature>
<name>A0A1V8T2G4_9PEZI</name>
<feature type="compositionally biased region" description="Gly residues" evidence="1">
    <location>
        <begin position="322"/>
        <end position="333"/>
    </location>
</feature>
<organism evidence="3 4">
    <name type="scientific">Cryoendolithus antarcticus</name>
    <dbReference type="NCBI Taxonomy" id="1507870"/>
    <lineage>
        <taxon>Eukaryota</taxon>
        <taxon>Fungi</taxon>
        <taxon>Dikarya</taxon>
        <taxon>Ascomycota</taxon>
        <taxon>Pezizomycotina</taxon>
        <taxon>Dothideomycetes</taxon>
        <taxon>Dothideomycetidae</taxon>
        <taxon>Cladosporiales</taxon>
        <taxon>Cladosporiaceae</taxon>
        <taxon>Cryoendolithus</taxon>
    </lineage>
</organism>
<feature type="compositionally biased region" description="Basic and acidic residues" evidence="1">
    <location>
        <begin position="334"/>
        <end position="353"/>
    </location>
</feature>
<comment type="caution">
    <text evidence="3">The sequence shown here is derived from an EMBL/GenBank/DDBJ whole genome shotgun (WGS) entry which is preliminary data.</text>
</comment>
<gene>
    <name evidence="3" type="ORF">B0A48_09263</name>
</gene>
<feature type="region of interest" description="Disordered" evidence="1">
    <location>
        <begin position="256"/>
        <end position="288"/>
    </location>
</feature>
<dbReference type="AlphaFoldDB" id="A0A1V8T2G4"/>
<dbReference type="EMBL" id="NAJO01000019">
    <property type="protein sequence ID" value="OQO05494.1"/>
    <property type="molecule type" value="Genomic_DNA"/>
</dbReference>
<dbReference type="InParanoid" id="A0A1V8T2G4"/>
<keyword evidence="4" id="KW-1185">Reference proteome</keyword>
<feature type="compositionally biased region" description="Gly residues" evidence="1">
    <location>
        <begin position="163"/>
        <end position="172"/>
    </location>
</feature>
<feature type="compositionally biased region" description="Pro residues" evidence="1">
    <location>
        <begin position="202"/>
        <end position="211"/>
    </location>
</feature>
<keyword evidence="2" id="KW-0732">Signal</keyword>
<feature type="compositionally biased region" description="Gly residues" evidence="1">
    <location>
        <begin position="369"/>
        <end position="404"/>
    </location>
</feature>
<feature type="compositionally biased region" description="Gly residues" evidence="1">
    <location>
        <begin position="418"/>
        <end position="433"/>
    </location>
</feature>
<feature type="compositionally biased region" description="Low complexity" evidence="1">
    <location>
        <begin position="212"/>
        <end position="223"/>
    </location>
</feature>
<accession>A0A1V8T2G4</accession>
<dbReference type="Proteomes" id="UP000192596">
    <property type="component" value="Unassembled WGS sequence"/>
</dbReference>
<feature type="region of interest" description="Disordered" evidence="1">
    <location>
        <begin position="307"/>
        <end position="433"/>
    </location>
</feature>
<proteinExistence type="predicted"/>
<sequence>MLYSSKLYLVLGLGSALHATSTSARVIPRHVVPSSDVILPPLVQSAPISSPNLENNRDLSASHPGLQHRPAYNPTTVLLAPSHVVPLGDPEKTFFGAPPAVYNPEGPHHILTDSGNGFVLPEGWQKADWHATKNPKPVWVMNEAKAKPVARKPGDAGKLGDAGKPGDGGNTGDAGKLGDAGKPSANGLPPGAILPGYQPQPNASPPQPPAKPDSFSSSNPNPNTDHPSVQQSKPESKPESSNSHTGMMALLSDLADNGFHAPGKHDHKPVSKPTEAFGKPAQPHAKTDAEAHPITHMLDAWAEGANAGNEVAGAAGEDEGEGVQGHGHGGEAGGRGKDSKDGKDGKESGEGRMGDSGAGTGGKASDSIGGQGMGSGGNGMMGIGGTSFDGFGGEGPSGGGGGEGPSSDEGEGSSSSSGGDGSSGSGGGGGGGI</sequence>
<evidence type="ECO:0000313" key="3">
    <source>
        <dbReference type="EMBL" id="OQO05494.1"/>
    </source>
</evidence>
<feature type="chain" id="PRO_5013320259" evidence="2">
    <location>
        <begin position="25"/>
        <end position="433"/>
    </location>
</feature>
<feature type="region of interest" description="Disordered" evidence="1">
    <location>
        <begin position="49"/>
        <end position="70"/>
    </location>
</feature>